<dbReference type="EMBL" id="JBANRG010000015">
    <property type="protein sequence ID" value="KAK7460693.1"/>
    <property type="molecule type" value="Genomic_DNA"/>
</dbReference>
<reference evidence="2 3" key="1">
    <citation type="submission" date="2024-01" db="EMBL/GenBank/DDBJ databases">
        <title>A draft genome for the cacao thread blight pathogen Marasmiellus scandens.</title>
        <authorList>
            <person name="Baruah I.K."/>
            <person name="Leung J."/>
            <person name="Bukari Y."/>
            <person name="Amoako-Attah I."/>
            <person name="Meinhardt L.W."/>
            <person name="Bailey B.A."/>
            <person name="Cohen S.P."/>
        </authorList>
    </citation>
    <scope>NUCLEOTIDE SEQUENCE [LARGE SCALE GENOMIC DNA]</scope>
    <source>
        <strain evidence="2 3">GH-19</strain>
    </source>
</reference>
<organism evidence="2 3">
    <name type="scientific">Marasmiellus scandens</name>
    <dbReference type="NCBI Taxonomy" id="2682957"/>
    <lineage>
        <taxon>Eukaryota</taxon>
        <taxon>Fungi</taxon>
        <taxon>Dikarya</taxon>
        <taxon>Basidiomycota</taxon>
        <taxon>Agaricomycotina</taxon>
        <taxon>Agaricomycetes</taxon>
        <taxon>Agaricomycetidae</taxon>
        <taxon>Agaricales</taxon>
        <taxon>Marasmiineae</taxon>
        <taxon>Omphalotaceae</taxon>
        <taxon>Marasmiellus</taxon>
    </lineage>
</organism>
<sequence>MQLAYIIALSCFQFLLGCQAIKLSVSTNPVIAGQTAAVTWTKDQNDTQEGGCRIVILEEGASFPANESPLFNCGPFLDPQGTFEFSAPSQPGTFDFEFWVVQDASGTFISDPFQAEDPDTFKFTGTILAKSEPFTVIPAI</sequence>
<keyword evidence="3" id="KW-1185">Reference proteome</keyword>
<feature type="chain" id="PRO_5046852897" evidence="1">
    <location>
        <begin position="21"/>
        <end position="140"/>
    </location>
</feature>
<keyword evidence="1" id="KW-0732">Signal</keyword>
<accession>A0ABR1JFE8</accession>
<gene>
    <name evidence="2" type="ORF">VKT23_009408</name>
</gene>
<comment type="caution">
    <text evidence="2">The sequence shown here is derived from an EMBL/GenBank/DDBJ whole genome shotgun (WGS) entry which is preliminary data.</text>
</comment>
<dbReference type="Proteomes" id="UP001498398">
    <property type="component" value="Unassembled WGS sequence"/>
</dbReference>
<name>A0ABR1JFE8_9AGAR</name>
<evidence type="ECO:0000313" key="2">
    <source>
        <dbReference type="EMBL" id="KAK7460693.1"/>
    </source>
</evidence>
<evidence type="ECO:0000256" key="1">
    <source>
        <dbReference type="SAM" id="SignalP"/>
    </source>
</evidence>
<feature type="signal peptide" evidence="1">
    <location>
        <begin position="1"/>
        <end position="20"/>
    </location>
</feature>
<proteinExistence type="predicted"/>
<protein>
    <submittedName>
        <fullName evidence="2">Uncharacterized protein</fullName>
    </submittedName>
</protein>
<evidence type="ECO:0000313" key="3">
    <source>
        <dbReference type="Proteomes" id="UP001498398"/>
    </source>
</evidence>